<dbReference type="Pfam" id="PF03942">
    <property type="entry name" value="DTW"/>
    <property type="match status" value="1"/>
</dbReference>
<dbReference type="PANTHER" id="PTHR21392">
    <property type="entry name" value="TRNA-URIDINE AMINOCARBOXYPROPYLTRANSFERASE 2"/>
    <property type="match status" value="1"/>
</dbReference>
<evidence type="ECO:0000256" key="6">
    <source>
        <dbReference type="ARBA" id="ARBA00048718"/>
    </source>
</evidence>
<dbReference type="PANTHER" id="PTHR21392:SF0">
    <property type="entry name" value="TRNA-URIDINE AMINOCARBOXYPROPYLTRANSFERASE 2"/>
    <property type="match status" value="1"/>
</dbReference>
<reference evidence="8" key="2">
    <citation type="submission" date="2017-10" db="EMBL/GenBank/DDBJ databases">
        <title>Ladona fulva Genome sequencing and assembly.</title>
        <authorList>
            <person name="Murali S."/>
            <person name="Richards S."/>
            <person name="Bandaranaike D."/>
            <person name="Bellair M."/>
            <person name="Blankenburg K."/>
            <person name="Chao H."/>
            <person name="Dinh H."/>
            <person name="Doddapaneni H."/>
            <person name="Dugan-Rocha S."/>
            <person name="Elkadiri S."/>
            <person name="Gnanaolivu R."/>
            <person name="Hernandez B."/>
            <person name="Skinner E."/>
            <person name="Javaid M."/>
            <person name="Lee S."/>
            <person name="Li M."/>
            <person name="Ming W."/>
            <person name="Munidasa M."/>
            <person name="Muniz J."/>
            <person name="Nguyen L."/>
            <person name="Hughes D."/>
            <person name="Osuji N."/>
            <person name="Pu L.-L."/>
            <person name="Puazo M."/>
            <person name="Qu C."/>
            <person name="Quiroz J."/>
            <person name="Raj R."/>
            <person name="Weissenberger G."/>
            <person name="Xin Y."/>
            <person name="Zou X."/>
            <person name="Han Y."/>
            <person name="Worley K."/>
            <person name="Muzny D."/>
            <person name="Gibbs R."/>
        </authorList>
    </citation>
    <scope>NUCLEOTIDE SEQUENCE</scope>
    <source>
        <strain evidence="8">Sampled in the wild</strain>
    </source>
</reference>
<comment type="catalytic activity">
    <reaction evidence="6">
        <text>a uridine in tRNA + S-adenosyl-L-methionine = a 3-[(3S)-3-amino-3-carboxypropyl]uridine in tRNA + S-methyl-5'-thioadenosine + H(+)</text>
        <dbReference type="Rhea" id="RHEA:62432"/>
        <dbReference type="Rhea" id="RHEA-COMP:13339"/>
        <dbReference type="Rhea" id="RHEA-COMP:16092"/>
        <dbReference type="ChEBI" id="CHEBI:15378"/>
        <dbReference type="ChEBI" id="CHEBI:17509"/>
        <dbReference type="ChEBI" id="CHEBI:59789"/>
        <dbReference type="ChEBI" id="CHEBI:65315"/>
        <dbReference type="ChEBI" id="CHEBI:82930"/>
        <dbReference type="EC" id="2.5.1.25"/>
    </reaction>
</comment>
<dbReference type="GO" id="GO:0008033">
    <property type="term" value="P:tRNA processing"/>
    <property type="evidence" value="ECO:0007669"/>
    <property type="project" value="UniProtKB-KW"/>
</dbReference>
<reference evidence="8" key="1">
    <citation type="submission" date="2013-04" db="EMBL/GenBank/DDBJ databases">
        <authorList>
            <person name="Qu J."/>
            <person name="Murali S.C."/>
            <person name="Bandaranaike D."/>
            <person name="Bellair M."/>
            <person name="Blankenburg K."/>
            <person name="Chao H."/>
            <person name="Dinh H."/>
            <person name="Doddapaneni H."/>
            <person name="Downs B."/>
            <person name="Dugan-Rocha S."/>
            <person name="Elkadiri S."/>
            <person name="Gnanaolivu R.D."/>
            <person name="Hernandez B."/>
            <person name="Javaid M."/>
            <person name="Jayaseelan J.C."/>
            <person name="Lee S."/>
            <person name="Li M."/>
            <person name="Ming W."/>
            <person name="Munidasa M."/>
            <person name="Muniz J."/>
            <person name="Nguyen L."/>
            <person name="Ongeri F."/>
            <person name="Osuji N."/>
            <person name="Pu L.-L."/>
            <person name="Puazo M."/>
            <person name="Qu C."/>
            <person name="Quiroz J."/>
            <person name="Raj R."/>
            <person name="Weissenberger G."/>
            <person name="Xin Y."/>
            <person name="Zou X."/>
            <person name="Han Y."/>
            <person name="Richards S."/>
            <person name="Worley K."/>
            <person name="Muzny D."/>
            <person name="Gibbs R."/>
        </authorList>
    </citation>
    <scope>NUCLEOTIDE SEQUENCE</scope>
    <source>
        <strain evidence="8">Sampled in the wild</strain>
    </source>
</reference>
<evidence type="ECO:0000313" key="9">
    <source>
        <dbReference type="Proteomes" id="UP000792457"/>
    </source>
</evidence>
<dbReference type="SMART" id="SM01144">
    <property type="entry name" value="DTW"/>
    <property type="match status" value="1"/>
</dbReference>
<name>A0A8K0NZG7_LADFU</name>
<evidence type="ECO:0000256" key="4">
    <source>
        <dbReference type="ARBA" id="ARBA00022694"/>
    </source>
</evidence>
<dbReference type="OrthoDB" id="408541at2759"/>
<sequence length="260" mass="29395">MNGMDEALDVVKVWEDLSGIPADPPEMRNICNRCDRPSVVCWCPYLPATPLKTRCRLIVLQHPAEERRCLRTVPMLVQSLEPGSCLIFKGKKFPSNRHENLAKILESEDSLLLYPSKEAKDISDVVVDDYRRPQNLIVIDGTWDQARSMYYNSPMLKDLKQVRLSLDAVSEYVIRTQPNEGCLSTLEAAAWALSIIENRPSMRAELLGPLHALCSFQLHHGAVSHQSKQFLVQLDAYTKPVGKRTRKLLRQSVPLTSGES</sequence>
<evidence type="ECO:0000256" key="3">
    <source>
        <dbReference type="ARBA" id="ARBA00022691"/>
    </source>
</evidence>
<dbReference type="InterPro" id="IPR005636">
    <property type="entry name" value="DTW"/>
</dbReference>
<keyword evidence="4" id="KW-0819">tRNA processing</keyword>
<proteinExistence type="inferred from homology"/>
<evidence type="ECO:0000256" key="5">
    <source>
        <dbReference type="ARBA" id="ARBA00034489"/>
    </source>
</evidence>
<gene>
    <name evidence="8" type="ORF">J437_LFUL006415</name>
</gene>
<evidence type="ECO:0000256" key="2">
    <source>
        <dbReference type="ARBA" id="ARBA00022679"/>
    </source>
</evidence>
<organism evidence="8 9">
    <name type="scientific">Ladona fulva</name>
    <name type="common">Scarce chaser dragonfly</name>
    <name type="synonym">Libellula fulva</name>
    <dbReference type="NCBI Taxonomy" id="123851"/>
    <lineage>
        <taxon>Eukaryota</taxon>
        <taxon>Metazoa</taxon>
        <taxon>Ecdysozoa</taxon>
        <taxon>Arthropoda</taxon>
        <taxon>Hexapoda</taxon>
        <taxon>Insecta</taxon>
        <taxon>Pterygota</taxon>
        <taxon>Palaeoptera</taxon>
        <taxon>Odonata</taxon>
        <taxon>Epiprocta</taxon>
        <taxon>Anisoptera</taxon>
        <taxon>Libelluloidea</taxon>
        <taxon>Libellulidae</taxon>
        <taxon>Ladona</taxon>
    </lineage>
</organism>
<dbReference type="AlphaFoldDB" id="A0A8K0NZG7"/>
<evidence type="ECO:0000259" key="7">
    <source>
        <dbReference type="SMART" id="SM01144"/>
    </source>
</evidence>
<comment type="similarity">
    <text evidence="5">Belongs to the TDD superfamily. DTWD2 family.</text>
</comment>
<accession>A0A8K0NZG7</accession>
<evidence type="ECO:0000313" key="8">
    <source>
        <dbReference type="EMBL" id="KAG8227781.1"/>
    </source>
</evidence>
<dbReference type="EMBL" id="KZ308340">
    <property type="protein sequence ID" value="KAG8227781.1"/>
    <property type="molecule type" value="Genomic_DNA"/>
</dbReference>
<evidence type="ECO:0000256" key="1">
    <source>
        <dbReference type="ARBA" id="ARBA00012386"/>
    </source>
</evidence>
<dbReference type="GO" id="GO:0016432">
    <property type="term" value="F:tRNA-uridine aminocarboxypropyltransferase activity"/>
    <property type="evidence" value="ECO:0007669"/>
    <property type="project" value="UniProtKB-EC"/>
</dbReference>
<feature type="domain" description="DTW" evidence="7">
    <location>
        <begin position="27"/>
        <end position="222"/>
    </location>
</feature>
<keyword evidence="9" id="KW-1185">Reference proteome</keyword>
<keyword evidence="3" id="KW-0949">S-adenosyl-L-methionine</keyword>
<dbReference type="EC" id="2.5.1.25" evidence="1"/>
<dbReference type="Proteomes" id="UP000792457">
    <property type="component" value="Unassembled WGS sequence"/>
</dbReference>
<comment type="caution">
    <text evidence="8">The sequence shown here is derived from an EMBL/GenBank/DDBJ whole genome shotgun (WGS) entry which is preliminary data.</text>
</comment>
<dbReference type="InterPro" id="IPR039262">
    <property type="entry name" value="DTWD2/TAPT"/>
</dbReference>
<keyword evidence="2" id="KW-0808">Transferase</keyword>
<protein>
    <recommendedName>
        <fullName evidence="1">tRNA-uridine aminocarboxypropyltransferase</fullName>
        <ecNumber evidence="1">2.5.1.25</ecNumber>
    </recommendedName>
</protein>